<sequence>MLFNSSVRITILACDRFKKSDTLAASAQQSPAYFALPFVDRLHETEAFIWQATHPLPIGHQLRYGRGIHLVEKGSCARIDTPKFRGQSREYAMYLGCEFVTPRRPWWQEGA</sequence>
<evidence type="ECO:0000313" key="1">
    <source>
        <dbReference type="EMBL" id="VWC26502.1"/>
    </source>
</evidence>
<proteinExistence type="predicted"/>
<evidence type="ECO:0000313" key="2">
    <source>
        <dbReference type="Proteomes" id="UP000494162"/>
    </source>
</evidence>
<gene>
    <name evidence="1" type="ORF">BPS26883_06159</name>
</gene>
<name>A0A6P2R1K4_9BURK</name>
<dbReference type="EMBL" id="CABVPP010000076">
    <property type="protein sequence ID" value="VWC26502.1"/>
    <property type="molecule type" value="Genomic_DNA"/>
</dbReference>
<dbReference type="Proteomes" id="UP000494162">
    <property type="component" value="Unassembled WGS sequence"/>
</dbReference>
<dbReference type="AlphaFoldDB" id="A0A6P2R1K4"/>
<protein>
    <submittedName>
        <fullName evidence="1">Uncharacterized protein</fullName>
    </submittedName>
</protein>
<reference evidence="1 2" key="1">
    <citation type="submission" date="2019-09" db="EMBL/GenBank/DDBJ databases">
        <authorList>
            <person name="Depoorter E."/>
        </authorList>
    </citation>
    <scope>NUCLEOTIDE SEQUENCE [LARGE SCALE GENOMIC DNA]</scope>
    <source>
        <strain evidence="1">LMG 26883</strain>
    </source>
</reference>
<accession>A0A6P2R1K4</accession>
<organism evidence="1 2">
    <name type="scientific">Burkholderia pseudomultivorans</name>
    <dbReference type="NCBI Taxonomy" id="1207504"/>
    <lineage>
        <taxon>Bacteria</taxon>
        <taxon>Pseudomonadati</taxon>
        <taxon>Pseudomonadota</taxon>
        <taxon>Betaproteobacteria</taxon>
        <taxon>Burkholderiales</taxon>
        <taxon>Burkholderiaceae</taxon>
        <taxon>Burkholderia</taxon>
        <taxon>Burkholderia cepacia complex</taxon>
    </lineage>
</organism>